<dbReference type="AlphaFoldDB" id="A0A841EI77"/>
<name>A0A841EI77_9ACTN</name>
<dbReference type="EMBL" id="JACHLY010000001">
    <property type="protein sequence ID" value="MBB6000070.1"/>
    <property type="molecule type" value="Genomic_DNA"/>
</dbReference>
<protein>
    <recommendedName>
        <fullName evidence="4">Replication-relaxation</fullName>
    </recommendedName>
</protein>
<evidence type="ECO:0000256" key="1">
    <source>
        <dbReference type="SAM" id="MobiDB-lite"/>
    </source>
</evidence>
<evidence type="ECO:0000313" key="3">
    <source>
        <dbReference type="Proteomes" id="UP000578077"/>
    </source>
</evidence>
<comment type="caution">
    <text evidence="2">The sequence shown here is derived from an EMBL/GenBank/DDBJ whole genome shotgun (WGS) entry which is preliminary data.</text>
</comment>
<proteinExistence type="predicted"/>
<organism evidence="2 3">
    <name type="scientific">Streptomonospora salina</name>
    <dbReference type="NCBI Taxonomy" id="104205"/>
    <lineage>
        <taxon>Bacteria</taxon>
        <taxon>Bacillati</taxon>
        <taxon>Actinomycetota</taxon>
        <taxon>Actinomycetes</taxon>
        <taxon>Streptosporangiales</taxon>
        <taxon>Nocardiopsidaceae</taxon>
        <taxon>Streptomonospora</taxon>
    </lineage>
</organism>
<keyword evidence="3" id="KW-1185">Reference proteome</keyword>
<reference evidence="2 3" key="1">
    <citation type="submission" date="2020-08" db="EMBL/GenBank/DDBJ databases">
        <title>Sequencing the genomes of 1000 actinobacteria strains.</title>
        <authorList>
            <person name="Klenk H.-P."/>
        </authorList>
    </citation>
    <scope>NUCLEOTIDE SEQUENCE [LARGE SCALE GENOMIC DNA]</scope>
    <source>
        <strain evidence="2 3">DSM 44593</strain>
    </source>
</reference>
<dbReference type="Pfam" id="PF13814">
    <property type="entry name" value="Replic_Relax"/>
    <property type="match status" value="1"/>
</dbReference>
<dbReference type="InterPro" id="IPR025855">
    <property type="entry name" value="Replic_Relax"/>
</dbReference>
<sequence>MPPRLSPGLLAELATRLTPRDYTLLDTLHTHRLLTTHQVAALFFTTRTSRRARTRLLTLHRIGVLERFRPHAATGSAPWCWVLAPAGAHLLARHREEPVAELAPRAERALDLAHSARLHHHIGLRDTLVATTLTARHHQGHTLEIWWDEARCAQEWGAHVRPDAFLRYRHPTGLLDAFLEHDTGTEPLDRVAAKLAGYQRLAAATRITTPVLITTTSPARETNLATRLAAEHAPDVPVRITTTAHLTECGPAEPVWRPTHQGPRRSLTRLD</sequence>
<evidence type="ECO:0000313" key="2">
    <source>
        <dbReference type="EMBL" id="MBB6000070.1"/>
    </source>
</evidence>
<feature type="compositionally biased region" description="Basic residues" evidence="1">
    <location>
        <begin position="262"/>
        <end position="271"/>
    </location>
</feature>
<gene>
    <name evidence="2" type="ORF">HNR25_003821</name>
</gene>
<dbReference type="RefSeq" id="WP_184637267.1">
    <property type="nucleotide sequence ID" value="NZ_BAABKT010000012.1"/>
</dbReference>
<accession>A0A841EI77</accession>
<dbReference type="Proteomes" id="UP000578077">
    <property type="component" value="Unassembled WGS sequence"/>
</dbReference>
<evidence type="ECO:0008006" key="4">
    <source>
        <dbReference type="Google" id="ProtNLM"/>
    </source>
</evidence>
<feature type="region of interest" description="Disordered" evidence="1">
    <location>
        <begin position="251"/>
        <end position="271"/>
    </location>
</feature>